<organism evidence="2 3">
    <name type="scientific">Micromonospora eburnea</name>
    <dbReference type="NCBI Taxonomy" id="227316"/>
    <lineage>
        <taxon>Bacteria</taxon>
        <taxon>Bacillati</taxon>
        <taxon>Actinomycetota</taxon>
        <taxon>Actinomycetes</taxon>
        <taxon>Micromonosporales</taxon>
        <taxon>Micromonosporaceae</taxon>
        <taxon>Micromonospora</taxon>
    </lineage>
</organism>
<keyword evidence="1" id="KW-0732">Signal</keyword>
<reference evidence="3" key="1">
    <citation type="submission" date="2016-06" db="EMBL/GenBank/DDBJ databases">
        <authorList>
            <person name="Varghese N."/>
            <person name="Submissions Spin"/>
        </authorList>
    </citation>
    <scope>NUCLEOTIDE SEQUENCE [LARGE SCALE GENOMIC DNA]</scope>
    <source>
        <strain evidence="3">DSM 44814</strain>
    </source>
</reference>
<name>A0A1C6UWH3_9ACTN</name>
<dbReference type="EMBL" id="FMHY01000002">
    <property type="protein sequence ID" value="SCL58387.1"/>
    <property type="molecule type" value="Genomic_DNA"/>
</dbReference>
<evidence type="ECO:0000256" key="1">
    <source>
        <dbReference type="SAM" id="SignalP"/>
    </source>
</evidence>
<sequence length="150" mass="15703">MWSNVKRVFAALLALVTGASVMTVGAPAAQAATSCSGTITYSAVQSSGLGELVIYYNSSNGGTNSACFYHRGAAYGKSAPTFVQIYRCALPRNKGAHCTPSGTRDTNSGDFSYYAGPVGVTGVANYCVEAAGYIGWAGERHWIYSRQQGC</sequence>
<evidence type="ECO:0008006" key="4">
    <source>
        <dbReference type="Google" id="ProtNLM"/>
    </source>
</evidence>
<evidence type="ECO:0000313" key="3">
    <source>
        <dbReference type="Proteomes" id="UP000199696"/>
    </source>
</evidence>
<feature type="chain" id="PRO_5008748159" description="Spore-associated protein A" evidence="1">
    <location>
        <begin position="32"/>
        <end position="150"/>
    </location>
</feature>
<dbReference type="Proteomes" id="UP000199696">
    <property type="component" value="Unassembled WGS sequence"/>
</dbReference>
<evidence type="ECO:0000313" key="2">
    <source>
        <dbReference type="EMBL" id="SCL58387.1"/>
    </source>
</evidence>
<protein>
    <recommendedName>
        <fullName evidence="4">Spore-associated protein A</fullName>
    </recommendedName>
</protein>
<gene>
    <name evidence="2" type="ORF">GA0070604_3822</name>
</gene>
<proteinExistence type="predicted"/>
<feature type="signal peptide" evidence="1">
    <location>
        <begin position="1"/>
        <end position="31"/>
    </location>
</feature>
<dbReference type="PROSITE" id="PS51257">
    <property type="entry name" value="PROKAR_LIPOPROTEIN"/>
    <property type="match status" value="1"/>
</dbReference>
<dbReference type="AlphaFoldDB" id="A0A1C6UWH3"/>
<keyword evidence="3" id="KW-1185">Reference proteome</keyword>
<accession>A0A1C6UWH3</accession>